<dbReference type="SUPFAM" id="SSF54001">
    <property type="entry name" value="Cysteine proteinases"/>
    <property type="match status" value="1"/>
</dbReference>
<comment type="catalytic activity">
    <reaction evidence="1">
        <text>Thiol-dependent hydrolysis of ester, thioester, amide, peptide and isopeptide bonds formed by the C-terminal Gly of ubiquitin (a 76-residue protein attached to proteins as an intracellular targeting signal).</text>
        <dbReference type="EC" id="3.4.19.12"/>
    </reaction>
</comment>
<dbReference type="PROSITE" id="PS50802">
    <property type="entry name" value="OTU"/>
    <property type="match status" value="1"/>
</dbReference>
<evidence type="ECO:0000256" key="3">
    <source>
        <dbReference type="ARBA" id="ARBA00022670"/>
    </source>
</evidence>
<feature type="region of interest" description="Disordered" evidence="7">
    <location>
        <begin position="1"/>
        <end position="30"/>
    </location>
</feature>
<dbReference type="InterPro" id="IPR042467">
    <property type="entry name" value="Peptidase_C65_otubain_sub2"/>
</dbReference>
<dbReference type="PANTHER" id="PTHR12931:SF15">
    <property type="entry name" value="UBIQUITIN THIOESTERASE OTUBAIN-LIKE"/>
    <property type="match status" value="1"/>
</dbReference>
<dbReference type="GO" id="GO:0043130">
    <property type="term" value="F:ubiquitin binding"/>
    <property type="evidence" value="ECO:0007669"/>
    <property type="project" value="TreeGrafter"/>
</dbReference>
<keyword evidence="4" id="KW-0833">Ubl conjugation pathway</keyword>
<keyword evidence="10" id="KW-1185">Reference proteome</keyword>
<evidence type="ECO:0000256" key="7">
    <source>
        <dbReference type="SAM" id="MobiDB-lite"/>
    </source>
</evidence>
<protein>
    <recommendedName>
        <fullName evidence="2">ubiquitinyl hydrolase 1</fullName>
        <ecNumber evidence="2">3.4.19.12</ecNumber>
    </recommendedName>
</protein>
<dbReference type="AlphaFoldDB" id="A0A8H4QJF7"/>
<dbReference type="InterPro" id="IPR019400">
    <property type="entry name" value="Peptidase_C65_otubain"/>
</dbReference>
<dbReference type="GO" id="GO:0071108">
    <property type="term" value="P:protein K48-linked deubiquitination"/>
    <property type="evidence" value="ECO:0007669"/>
    <property type="project" value="TreeGrafter"/>
</dbReference>
<dbReference type="GO" id="GO:0006508">
    <property type="term" value="P:proteolysis"/>
    <property type="evidence" value="ECO:0007669"/>
    <property type="project" value="UniProtKB-KW"/>
</dbReference>
<dbReference type="GO" id="GO:0005634">
    <property type="term" value="C:nucleus"/>
    <property type="evidence" value="ECO:0007669"/>
    <property type="project" value="TreeGrafter"/>
</dbReference>
<organism evidence="9 10">
    <name type="scientific">Agrocybe pediades</name>
    <dbReference type="NCBI Taxonomy" id="84607"/>
    <lineage>
        <taxon>Eukaryota</taxon>
        <taxon>Fungi</taxon>
        <taxon>Dikarya</taxon>
        <taxon>Basidiomycota</taxon>
        <taxon>Agaricomycotina</taxon>
        <taxon>Agaricomycetes</taxon>
        <taxon>Agaricomycetidae</taxon>
        <taxon>Agaricales</taxon>
        <taxon>Agaricineae</taxon>
        <taxon>Strophariaceae</taxon>
        <taxon>Agrocybe</taxon>
    </lineage>
</organism>
<reference evidence="9 10" key="1">
    <citation type="submission" date="2019-12" db="EMBL/GenBank/DDBJ databases">
        <authorList>
            <person name="Floudas D."/>
            <person name="Bentzer J."/>
            <person name="Ahren D."/>
            <person name="Johansson T."/>
            <person name="Persson P."/>
            <person name="Tunlid A."/>
        </authorList>
    </citation>
    <scope>NUCLEOTIDE SEQUENCE [LARGE SCALE GENOMIC DNA]</scope>
    <source>
        <strain evidence="9 10">CBS 102.39</strain>
    </source>
</reference>
<dbReference type="EMBL" id="JAACJL010000057">
    <property type="protein sequence ID" value="KAF4611845.1"/>
    <property type="molecule type" value="Genomic_DNA"/>
</dbReference>
<dbReference type="CDD" id="cd22749">
    <property type="entry name" value="Otubain_C65"/>
    <property type="match status" value="1"/>
</dbReference>
<comment type="caution">
    <text evidence="9">The sequence shown here is derived from an EMBL/GenBank/DDBJ whole genome shotgun (WGS) entry which is preliminary data.</text>
</comment>
<accession>A0A8H4QJF7</accession>
<evidence type="ECO:0000256" key="5">
    <source>
        <dbReference type="ARBA" id="ARBA00022801"/>
    </source>
</evidence>
<evidence type="ECO:0000256" key="6">
    <source>
        <dbReference type="ARBA" id="ARBA00022807"/>
    </source>
</evidence>
<feature type="domain" description="OTU" evidence="8">
    <location>
        <begin position="131"/>
        <end position="339"/>
    </location>
</feature>
<dbReference type="InterPro" id="IPR003323">
    <property type="entry name" value="OTU_dom"/>
</dbReference>
<dbReference type="Pfam" id="PF10275">
    <property type="entry name" value="Peptidase_C65"/>
    <property type="match status" value="1"/>
</dbReference>
<evidence type="ECO:0000256" key="2">
    <source>
        <dbReference type="ARBA" id="ARBA00012759"/>
    </source>
</evidence>
<evidence type="ECO:0000259" key="8">
    <source>
        <dbReference type="PROSITE" id="PS50802"/>
    </source>
</evidence>
<dbReference type="GO" id="GO:0004843">
    <property type="term" value="F:cysteine-type deubiquitinase activity"/>
    <property type="evidence" value="ECO:0007669"/>
    <property type="project" value="UniProtKB-EC"/>
</dbReference>
<dbReference type="Proteomes" id="UP000521872">
    <property type="component" value="Unassembled WGS sequence"/>
</dbReference>
<sequence>MTDTPPPSTPLTPQGLRRPKQLPIDSDVEDDPLLTPLVLPSAKELWNFTGPEYLLSRGLRADHQCLSCSLEFSDYTPAQLYELNQQLKDDSVPERPLIDAVAPMSTLRAEYENGSPSFLKQIDWLTKNGFDKVQRTKGDGDCFYRSLGYAYIESLLTSKDKDFAVASALSLLSSTKDVLESAGIEKLVYEDFYDDFANLVGSISKPGEDGLVLNKERLLQSFQNPEVSNSIVIYLRFVTSAHIKLNRESYEGFLVHPDTKDIMDVDSFCANVVQAMGREADHVEIEALCRALYLNVDVAYLTGVRGDGVDFIKFHNRDEGEGAITLLYRPGHYDILVSNKRAA</sequence>
<evidence type="ECO:0000313" key="10">
    <source>
        <dbReference type="Proteomes" id="UP000521872"/>
    </source>
</evidence>
<dbReference type="Gene3D" id="3.30.200.60">
    <property type="entry name" value="Peptidase C65 Otubain, subdomain 1"/>
    <property type="match status" value="1"/>
</dbReference>
<dbReference type="EC" id="3.4.19.12" evidence="2"/>
<dbReference type="PANTHER" id="PTHR12931">
    <property type="entry name" value="UBIQUITIN THIOLESTERASE PROTEIN OTUB"/>
    <property type="match status" value="1"/>
</dbReference>
<proteinExistence type="predicted"/>
<keyword evidence="5" id="KW-0378">Hydrolase</keyword>
<evidence type="ECO:0000256" key="4">
    <source>
        <dbReference type="ARBA" id="ARBA00022786"/>
    </source>
</evidence>
<name>A0A8H4QJF7_9AGAR</name>
<keyword evidence="6" id="KW-0788">Thiol protease</keyword>
<dbReference type="InterPro" id="IPR038765">
    <property type="entry name" value="Papain-like_cys_pep_sf"/>
</dbReference>
<evidence type="ECO:0000313" key="9">
    <source>
        <dbReference type="EMBL" id="KAF4611845.1"/>
    </source>
</evidence>
<feature type="compositionally biased region" description="Pro residues" evidence="7">
    <location>
        <begin position="1"/>
        <end position="10"/>
    </location>
</feature>
<keyword evidence="3" id="KW-0645">Protease</keyword>
<dbReference type="Gene3D" id="1.20.1300.20">
    <property type="entry name" value="Peptidase C65 Otubain, subdomain 2"/>
    <property type="match status" value="1"/>
</dbReference>
<dbReference type="InterPro" id="IPR042468">
    <property type="entry name" value="Peptidase_C65_otubain_sub1"/>
</dbReference>
<evidence type="ECO:0000256" key="1">
    <source>
        <dbReference type="ARBA" id="ARBA00000707"/>
    </source>
</evidence>
<gene>
    <name evidence="9" type="ORF">D9613_003777</name>
</gene>